<dbReference type="SUPFAM" id="SSF49503">
    <property type="entry name" value="Cupredoxins"/>
    <property type="match status" value="3"/>
</dbReference>
<dbReference type="EMBL" id="BOOY01000013">
    <property type="protein sequence ID" value="GIJ02627.1"/>
    <property type="molecule type" value="Genomic_DNA"/>
</dbReference>
<dbReference type="RefSeq" id="WP_239107283.1">
    <property type="nucleotide sequence ID" value="NZ_BOOY01000013.1"/>
</dbReference>
<dbReference type="InterPro" id="IPR011706">
    <property type="entry name" value="Cu-oxidase_C"/>
</dbReference>
<dbReference type="GO" id="GO:0016491">
    <property type="term" value="F:oxidoreductase activity"/>
    <property type="evidence" value="ECO:0007669"/>
    <property type="project" value="UniProtKB-KW"/>
</dbReference>
<comment type="similarity">
    <text evidence="1">Belongs to the multicopper oxidase family.</text>
</comment>
<evidence type="ECO:0000256" key="4">
    <source>
        <dbReference type="SAM" id="SignalP"/>
    </source>
</evidence>
<dbReference type="PANTHER" id="PTHR48267:SF1">
    <property type="entry name" value="BILIRUBIN OXIDASE"/>
    <property type="match status" value="1"/>
</dbReference>
<dbReference type="CDD" id="cd13867">
    <property type="entry name" value="CuRO_2_CueO_FtsP"/>
    <property type="match status" value="1"/>
</dbReference>
<dbReference type="AlphaFoldDB" id="A0A8J3Y792"/>
<accession>A0A8J3Y792</accession>
<dbReference type="GO" id="GO:0005507">
    <property type="term" value="F:copper ion binding"/>
    <property type="evidence" value="ECO:0007669"/>
    <property type="project" value="InterPro"/>
</dbReference>
<dbReference type="Pfam" id="PF07731">
    <property type="entry name" value="Cu-oxidase_2"/>
    <property type="match status" value="1"/>
</dbReference>
<evidence type="ECO:0000313" key="8">
    <source>
        <dbReference type="Proteomes" id="UP000652013"/>
    </source>
</evidence>
<reference evidence="7" key="1">
    <citation type="submission" date="2021-01" db="EMBL/GenBank/DDBJ databases">
        <title>Whole genome shotgun sequence of Spirilliplanes yamanashiensis NBRC 15828.</title>
        <authorList>
            <person name="Komaki H."/>
            <person name="Tamura T."/>
        </authorList>
    </citation>
    <scope>NUCLEOTIDE SEQUENCE</scope>
    <source>
        <strain evidence="7">NBRC 15828</strain>
    </source>
</reference>
<dbReference type="PANTHER" id="PTHR48267">
    <property type="entry name" value="CUPREDOXIN SUPERFAMILY PROTEIN"/>
    <property type="match status" value="1"/>
</dbReference>
<keyword evidence="8" id="KW-1185">Reference proteome</keyword>
<keyword evidence="3" id="KW-0560">Oxidoreductase</keyword>
<feature type="signal peptide" evidence="4">
    <location>
        <begin position="1"/>
        <end position="23"/>
    </location>
</feature>
<name>A0A8J3Y792_9ACTN</name>
<proteinExistence type="inferred from homology"/>
<feature type="domain" description="Plastocyanin-like" evidence="5">
    <location>
        <begin position="367"/>
        <end position="478"/>
    </location>
</feature>
<dbReference type="InterPro" id="IPR045087">
    <property type="entry name" value="Cu-oxidase_fam"/>
</dbReference>
<organism evidence="7 8">
    <name type="scientific">Spirilliplanes yamanashiensis</name>
    <dbReference type="NCBI Taxonomy" id="42233"/>
    <lineage>
        <taxon>Bacteria</taxon>
        <taxon>Bacillati</taxon>
        <taxon>Actinomycetota</taxon>
        <taxon>Actinomycetes</taxon>
        <taxon>Micromonosporales</taxon>
        <taxon>Micromonosporaceae</taxon>
        <taxon>Spirilliplanes</taxon>
    </lineage>
</organism>
<dbReference type="Gene3D" id="2.60.40.420">
    <property type="entry name" value="Cupredoxins - blue copper proteins"/>
    <property type="match status" value="3"/>
</dbReference>
<dbReference type="PROSITE" id="PS00080">
    <property type="entry name" value="MULTICOPPER_OXIDASE2"/>
    <property type="match status" value="1"/>
</dbReference>
<evidence type="ECO:0000313" key="7">
    <source>
        <dbReference type="EMBL" id="GIJ02627.1"/>
    </source>
</evidence>
<feature type="chain" id="PRO_5035217549" evidence="4">
    <location>
        <begin position="24"/>
        <end position="495"/>
    </location>
</feature>
<evidence type="ECO:0000256" key="1">
    <source>
        <dbReference type="ARBA" id="ARBA00010609"/>
    </source>
</evidence>
<evidence type="ECO:0000259" key="5">
    <source>
        <dbReference type="Pfam" id="PF07731"/>
    </source>
</evidence>
<dbReference type="InterPro" id="IPR002355">
    <property type="entry name" value="Cu_oxidase_Cu_BS"/>
</dbReference>
<evidence type="ECO:0000259" key="6">
    <source>
        <dbReference type="Pfam" id="PF07732"/>
    </source>
</evidence>
<gene>
    <name evidence="7" type="ORF">Sya03_19790</name>
</gene>
<dbReference type="CDD" id="cd04232">
    <property type="entry name" value="CuRO_1_CueO_FtsP"/>
    <property type="match status" value="1"/>
</dbReference>
<evidence type="ECO:0000256" key="3">
    <source>
        <dbReference type="ARBA" id="ARBA00023002"/>
    </source>
</evidence>
<dbReference type="InterPro" id="IPR011707">
    <property type="entry name" value="Cu-oxidase-like_N"/>
</dbReference>
<dbReference type="Pfam" id="PF07732">
    <property type="entry name" value="Cu-oxidase_3"/>
    <property type="match status" value="1"/>
</dbReference>
<feature type="domain" description="Plastocyanin-like" evidence="6">
    <location>
        <begin position="76"/>
        <end position="181"/>
    </location>
</feature>
<dbReference type="InterPro" id="IPR008972">
    <property type="entry name" value="Cupredoxin"/>
</dbReference>
<comment type="caution">
    <text evidence="7">The sequence shown here is derived from an EMBL/GenBank/DDBJ whole genome shotgun (WGS) entry which is preliminary data.</text>
</comment>
<keyword evidence="2" id="KW-0479">Metal-binding</keyword>
<sequence length="495" mass="53685">MRWKLVVGIVGGVALLCCGGAGAAIGTAWTRADTDTVGAVDFRNAVRVPPLATSRTDGDGRRVFDLTARAGRHDFGGRTATTWGFDGAYLGPTLRAKRGERVVVNVRNELAETTTVHWHGMHLPAVMDGGPHQVVTPGETWSPTWRIDQPAATLWYHPHLHGATADHVYRGLAGLFLIDDDTAPGLPARYGVDDVPLVLQDKSFDGDGLDNGGAFLSDVGVLGDEMLVNGVRAPYLDVRTELVRLRLLNAGNARTLNLVFADARPFDLVATDGGLLDRPHRLTGLLLSPGERAEVVVRVRPGERAVLRSERPDRHPDGFQGRFQGGSDRFDILQVRAAGTLEPSPPLPAAFGPVDLPDPAQAVRTRTFDLSGTRINGANMDLGRIDVAATRGTTEIWEVRNRDGSPHNFHVHDVQVRVIDPVSPALSGRKDTVFATPGQVLRLAVRFDGPADPNVPYMYHCHVLRHEDNGMMGQFVVVEPGQRPGTPPRARHDHD</sequence>
<protein>
    <submittedName>
        <fullName evidence="7">Multicopper oxidase</fullName>
    </submittedName>
</protein>
<dbReference type="Proteomes" id="UP000652013">
    <property type="component" value="Unassembled WGS sequence"/>
</dbReference>
<evidence type="ECO:0000256" key="2">
    <source>
        <dbReference type="ARBA" id="ARBA00022723"/>
    </source>
</evidence>
<dbReference type="CDD" id="cd13890">
    <property type="entry name" value="CuRO_3_CueO_FtsP"/>
    <property type="match status" value="1"/>
</dbReference>
<keyword evidence="4" id="KW-0732">Signal</keyword>